<dbReference type="Pfam" id="PF21983">
    <property type="entry name" value="NikA-like"/>
    <property type="match status" value="1"/>
</dbReference>
<gene>
    <name evidence="1" type="primary">mobC</name>
    <name evidence="1" type="ORF">M0651_09650</name>
</gene>
<proteinExistence type="predicted"/>
<protein>
    <submittedName>
        <fullName evidence="1">Plasmid mobilization relaxosome protein MobC</fullName>
    </submittedName>
</protein>
<reference evidence="1" key="1">
    <citation type="submission" date="2022-04" db="EMBL/GenBank/DDBJ databases">
        <authorList>
            <person name="Seo M.-J."/>
        </authorList>
    </citation>
    <scope>NUCLEOTIDE SEQUENCE</scope>
    <source>
        <strain evidence="1">MBLB2552</strain>
    </source>
</reference>
<dbReference type="RefSeq" id="WP_248551620.1">
    <property type="nucleotide sequence ID" value="NZ_JALPRK010000007.1"/>
</dbReference>
<name>A0A9X1Y0L6_9BACL</name>
<dbReference type="AlphaFoldDB" id="A0A9X1Y0L6"/>
<comment type="caution">
    <text evidence="1">The sequence shown here is derived from an EMBL/GenBank/DDBJ whole genome shotgun (WGS) entry which is preliminary data.</text>
</comment>
<evidence type="ECO:0000313" key="2">
    <source>
        <dbReference type="Proteomes" id="UP001139534"/>
    </source>
</evidence>
<dbReference type="EMBL" id="JALPRK010000007">
    <property type="protein sequence ID" value="MCK8487436.1"/>
    <property type="molecule type" value="Genomic_DNA"/>
</dbReference>
<organism evidence="1 2">
    <name type="scientific">Paenibacillus mellifer</name>
    <dbReference type="NCBI Taxonomy" id="2937794"/>
    <lineage>
        <taxon>Bacteria</taxon>
        <taxon>Bacillati</taxon>
        <taxon>Bacillota</taxon>
        <taxon>Bacilli</taxon>
        <taxon>Bacillales</taxon>
        <taxon>Paenibacillaceae</taxon>
        <taxon>Paenibacillus</taxon>
    </lineage>
</organism>
<dbReference type="Proteomes" id="UP001139534">
    <property type="component" value="Unassembled WGS sequence"/>
</dbReference>
<keyword evidence="2" id="KW-1185">Reference proteome</keyword>
<dbReference type="InterPro" id="IPR053842">
    <property type="entry name" value="NikA-like"/>
</dbReference>
<accession>A0A9X1Y0L6</accession>
<evidence type="ECO:0000313" key="1">
    <source>
        <dbReference type="EMBL" id="MCK8487436.1"/>
    </source>
</evidence>
<sequence length="121" mass="13727">MMRRRAIRIQVWVNYDENTRLQASAKKSGLSQEGYIRSLINGYVPKAMPPKDYFAMMRELHAVGNNLNQLAAKAHATGHLDRAVFQQEADHLRRAVQQIQQAVTAPEPRIELQGNSNVHPP</sequence>